<name>A0A0L0CD93_LUCCU</name>
<dbReference type="Proteomes" id="UP000037069">
    <property type="component" value="Unassembled WGS sequence"/>
</dbReference>
<dbReference type="AlphaFoldDB" id="A0A0L0CD93"/>
<accession>A0A0L0CD93</accession>
<comment type="caution">
    <text evidence="1">The sequence shown here is derived from an EMBL/GenBank/DDBJ whole genome shotgun (WGS) entry which is preliminary data.</text>
</comment>
<reference evidence="1 2" key="1">
    <citation type="journal article" date="2015" name="Nat. Commun.">
        <title>Lucilia cuprina genome unlocks parasitic fly biology to underpin future interventions.</title>
        <authorList>
            <person name="Anstead C.A."/>
            <person name="Korhonen P.K."/>
            <person name="Young N.D."/>
            <person name="Hall R.S."/>
            <person name="Jex A.R."/>
            <person name="Murali S.C."/>
            <person name="Hughes D.S."/>
            <person name="Lee S.F."/>
            <person name="Perry T."/>
            <person name="Stroehlein A.J."/>
            <person name="Ansell B.R."/>
            <person name="Breugelmans B."/>
            <person name="Hofmann A."/>
            <person name="Qu J."/>
            <person name="Dugan S."/>
            <person name="Lee S.L."/>
            <person name="Chao H."/>
            <person name="Dinh H."/>
            <person name="Han Y."/>
            <person name="Doddapaneni H.V."/>
            <person name="Worley K.C."/>
            <person name="Muzny D.M."/>
            <person name="Ioannidis P."/>
            <person name="Waterhouse R.M."/>
            <person name="Zdobnov E.M."/>
            <person name="James P.J."/>
            <person name="Bagnall N.H."/>
            <person name="Kotze A.C."/>
            <person name="Gibbs R.A."/>
            <person name="Richards S."/>
            <person name="Batterham P."/>
            <person name="Gasser R.B."/>
        </authorList>
    </citation>
    <scope>NUCLEOTIDE SEQUENCE [LARGE SCALE GENOMIC DNA]</scope>
    <source>
        <strain evidence="1 2">LS</strain>
        <tissue evidence="1">Full body</tissue>
    </source>
</reference>
<evidence type="ECO:0000313" key="1">
    <source>
        <dbReference type="EMBL" id="KNC30187.1"/>
    </source>
</evidence>
<evidence type="ECO:0000313" key="2">
    <source>
        <dbReference type="Proteomes" id="UP000037069"/>
    </source>
</evidence>
<gene>
    <name evidence="1" type="ORF">FF38_00835</name>
</gene>
<keyword evidence="2" id="KW-1185">Reference proteome</keyword>
<protein>
    <submittedName>
        <fullName evidence="1">Uncharacterized protein</fullName>
    </submittedName>
</protein>
<sequence>MKDGRAATAMPPCVGVCIKTESGFASNATSGRGARRLADDDVDDVLDPDVRFAVAMGSYIHCSGGSSSSSSSSPPPPPPPSLKEPLKFGFKTLFEECEALSVDVELIVLFTLLPVVVAIEPICCSAITSSKYGGAATLRVVFTQKLSFTQKLKFIRTQFISYSLFSSSDVMSPLAPASILLPPRRNVP</sequence>
<proteinExistence type="predicted"/>
<dbReference type="EMBL" id="JRES01000562">
    <property type="protein sequence ID" value="KNC30187.1"/>
    <property type="molecule type" value="Genomic_DNA"/>
</dbReference>
<organism evidence="1 2">
    <name type="scientific">Lucilia cuprina</name>
    <name type="common">Green bottle fly</name>
    <name type="synonym">Australian sheep blowfly</name>
    <dbReference type="NCBI Taxonomy" id="7375"/>
    <lineage>
        <taxon>Eukaryota</taxon>
        <taxon>Metazoa</taxon>
        <taxon>Ecdysozoa</taxon>
        <taxon>Arthropoda</taxon>
        <taxon>Hexapoda</taxon>
        <taxon>Insecta</taxon>
        <taxon>Pterygota</taxon>
        <taxon>Neoptera</taxon>
        <taxon>Endopterygota</taxon>
        <taxon>Diptera</taxon>
        <taxon>Brachycera</taxon>
        <taxon>Muscomorpha</taxon>
        <taxon>Oestroidea</taxon>
        <taxon>Calliphoridae</taxon>
        <taxon>Luciliinae</taxon>
        <taxon>Lucilia</taxon>
    </lineage>
</organism>